<name>A0ACC0Q570_RHOML</name>
<dbReference type="Proteomes" id="UP001062846">
    <property type="component" value="Chromosome 1"/>
</dbReference>
<evidence type="ECO:0000313" key="2">
    <source>
        <dbReference type="Proteomes" id="UP001062846"/>
    </source>
</evidence>
<evidence type="ECO:0000313" key="1">
    <source>
        <dbReference type="EMBL" id="KAI8572128.1"/>
    </source>
</evidence>
<keyword evidence="2" id="KW-1185">Reference proteome</keyword>
<gene>
    <name evidence="1" type="ORF">RHMOL_Rhmol01G0174500</name>
</gene>
<organism evidence="1 2">
    <name type="scientific">Rhododendron molle</name>
    <name type="common">Chinese azalea</name>
    <name type="synonym">Azalea mollis</name>
    <dbReference type="NCBI Taxonomy" id="49168"/>
    <lineage>
        <taxon>Eukaryota</taxon>
        <taxon>Viridiplantae</taxon>
        <taxon>Streptophyta</taxon>
        <taxon>Embryophyta</taxon>
        <taxon>Tracheophyta</taxon>
        <taxon>Spermatophyta</taxon>
        <taxon>Magnoliopsida</taxon>
        <taxon>eudicotyledons</taxon>
        <taxon>Gunneridae</taxon>
        <taxon>Pentapetalae</taxon>
        <taxon>asterids</taxon>
        <taxon>Ericales</taxon>
        <taxon>Ericaceae</taxon>
        <taxon>Ericoideae</taxon>
        <taxon>Rhodoreae</taxon>
        <taxon>Rhododendron</taxon>
    </lineage>
</organism>
<reference evidence="1" key="1">
    <citation type="submission" date="2022-02" db="EMBL/GenBank/DDBJ databases">
        <title>Plant Genome Project.</title>
        <authorList>
            <person name="Zhang R.-G."/>
        </authorList>
    </citation>
    <scope>NUCLEOTIDE SEQUENCE</scope>
    <source>
        <strain evidence="1">AT1</strain>
    </source>
</reference>
<sequence>MTNQLVEDPYFPHAFPYIYDFNQEHGAIPLPDHEEEGDANAIPILVQIEPFHDNEIEELEEDLEEEHPEEDPEKDPEEFNNPPQNEADWQHLMQMPNPNLPSDDEEDEGWQSDDEEILAEEPNWPELVMPDVIDIYPDSDDVPPPPIETDIGPYTAQFPNIFQTH</sequence>
<comment type="caution">
    <text evidence="1">The sequence shown here is derived from an EMBL/GenBank/DDBJ whole genome shotgun (WGS) entry which is preliminary data.</text>
</comment>
<protein>
    <submittedName>
        <fullName evidence="1">Uncharacterized protein</fullName>
    </submittedName>
</protein>
<proteinExistence type="predicted"/>
<accession>A0ACC0Q570</accession>
<dbReference type="EMBL" id="CM046388">
    <property type="protein sequence ID" value="KAI8572128.1"/>
    <property type="molecule type" value="Genomic_DNA"/>
</dbReference>